<protein>
    <submittedName>
        <fullName evidence="2">Uncharacterized protein</fullName>
    </submittedName>
</protein>
<dbReference type="PANTHER" id="PTHR38386:SF6">
    <property type="entry name" value="OS05G0426900 PROTEIN"/>
    <property type="match status" value="1"/>
</dbReference>
<dbReference type="Proteomes" id="UP001174677">
    <property type="component" value="Chromosome 8"/>
</dbReference>
<dbReference type="PANTHER" id="PTHR38386">
    <property type="entry name" value="OS05G0426900 PROTEIN"/>
    <property type="match status" value="1"/>
</dbReference>
<gene>
    <name evidence="2" type="ORF">P3X46_013348</name>
</gene>
<keyword evidence="3" id="KW-1185">Reference proteome</keyword>
<organism evidence="2 3">
    <name type="scientific">Hevea brasiliensis</name>
    <name type="common">Para rubber tree</name>
    <name type="synonym">Siphonia brasiliensis</name>
    <dbReference type="NCBI Taxonomy" id="3981"/>
    <lineage>
        <taxon>Eukaryota</taxon>
        <taxon>Viridiplantae</taxon>
        <taxon>Streptophyta</taxon>
        <taxon>Embryophyta</taxon>
        <taxon>Tracheophyta</taxon>
        <taxon>Spermatophyta</taxon>
        <taxon>Magnoliopsida</taxon>
        <taxon>eudicotyledons</taxon>
        <taxon>Gunneridae</taxon>
        <taxon>Pentapetalae</taxon>
        <taxon>rosids</taxon>
        <taxon>fabids</taxon>
        <taxon>Malpighiales</taxon>
        <taxon>Euphorbiaceae</taxon>
        <taxon>Crotonoideae</taxon>
        <taxon>Micrandreae</taxon>
        <taxon>Hevea</taxon>
    </lineage>
</organism>
<evidence type="ECO:0000313" key="2">
    <source>
        <dbReference type="EMBL" id="KAJ9174736.1"/>
    </source>
</evidence>
<proteinExistence type="predicted"/>
<feature type="region of interest" description="Disordered" evidence="1">
    <location>
        <begin position="134"/>
        <end position="157"/>
    </location>
</feature>
<comment type="caution">
    <text evidence="2">The sequence shown here is derived from an EMBL/GenBank/DDBJ whole genome shotgun (WGS) entry which is preliminary data.</text>
</comment>
<sequence>MKGYSKIKIIGSTSSRSMDLSCPLTSPIPQKPNNTELETKPQETSHQSFKNPKTTKTTTTTNIKNLQDSLTWLQAEDDEENNAEMFSSSKLKRNSSVSSACAFHSAVKKAFSTKRSSSVSERYCRIHDQYAALPSPTHDEEDDGSMETTARSVRRKNSGRRILRACKKLIGL</sequence>
<evidence type="ECO:0000313" key="3">
    <source>
        <dbReference type="Proteomes" id="UP001174677"/>
    </source>
</evidence>
<evidence type="ECO:0000256" key="1">
    <source>
        <dbReference type="SAM" id="MobiDB-lite"/>
    </source>
</evidence>
<name>A0ABQ9M365_HEVBR</name>
<accession>A0ABQ9M365</accession>
<dbReference type="EMBL" id="JARPOI010000008">
    <property type="protein sequence ID" value="KAJ9174736.1"/>
    <property type="molecule type" value="Genomic_DNA"/>
</dbReference>
<reference evidence="2 3" key="1">
    <citation type="journal article" date="2023" name="Plant Biotechnol. J.">
        <title>Chromosome-level wild Hevea brasiliensis genome provides new tools for genomic-assisted breeding and valuable loci to elevate rubber yield.</title>
        <authorList>
            <person name="Cheng H."/>
            <person name="Song X."/>
            <person name="Hu Y."/>
            <person name="Wu T."/>
            <person name="Yang Q."/>
            <person name="An Z."/>
            <person name="Feng S."/>
            <person name="Deng Z."/>
            <person name="Wu W."/>
            <person name="Zeng X."/>
            <person name="Tu M."/>
            <person name="Wang X."/>
            <person name="Huang H."/>
        </authorList>
    </citation>
    <scope>NUCLEOTIDE SEQUENCE [LARGE SCALE GENOMIC DNA]</scope>
    <source>
        <strain evidence="2">MT/VB/25A 57/8</strain>
    </source>
</reference>
<feature type="region of interest" description="Disordered" evidence="1">
    <location>
        <begin position="15"/>
        <end position="62"/>
    </location>
</feature>
<feature type="compositionally biased region" description="Polar residues" evidence="1">
    <location>
        <begin position="15"/>
        <end position="36"/>
    </location>
</feature>